<dbReference type="CDD" id="cd02440">
    <property type="entry name" value="AdoMet_MTases"/>
    <property type="match status" value="1"/>
</dbReference>
<evidence type="ECO:0000256" key="1">
    <source>
        <dbReference type="ARBA" id="ARBA00012771"/>
    </source>
</evidence>
<dbReference type="Pfam" id="PF05175">
    <property type="entry name" value="MTS"/>
    <property type="match status" value="1"/>
</dbReference>
<dbReference type="Gene3D" id="1.10.8.10">
    <property type="entry name" value="DNA helicase RuvA subunit, C-terminal domain"/>
    <property type="match status" value="1"/>
</dbReference>
<evidence type="ECO:0000256" key="4">
    <source>
        <dbReference type="ARBA" id="ARBA00022691"/>
    </source>
</evidence>
<evidence type="ECO:0000313" key="8">
    <source>
        <dbReference type="EMBL" id="PZX63620.1"/>
    </source>
</evidence>
<dbReference type="GO" id="GO:0003676">
    <property type="term" value="F:nucleic acid binding"/>
    <property type="evidence" value="ECO:0007669"/>
    <property type="project" value="InterPro"/>
</dbReference>
<dbReference type="Gene3D" id="3.40.50.150">
    <property type="entry name" value="Vaccinia Virus protein VP39"/>
    <property type="match status" value="1"/>
</dbReference>
<dbReference type="InterPro" id="IPR029063">
    <property type="entry name" value="SAM-dependent_MTases_sf"/>
</dbReference>
<dbReference type="PANTHER" id="PTHR18895:SF74">
    <property type="entry name" value="MTRF1L RELEASE FACTOR GLUTAMINE METHYLTRANSFERASE"/>
    <property type="match status" value="1"/>
</dbReference>
<accession>A0A2W7RYU3</accession>
<dbReference type="GO" id="GO:0102559">
    <property type="term" value="F:peptide chain release factor N(5)-glutamine methyltransferase activity"/>
    <property type="evidence" value="ECO:0007669"/>
    <property type="project" value="UniProtKB-EC"/>
</dbReference>
<evidence type="ECO:0000256" key="2">
    <source>
        <dbReference type="ARBA" id="ARBA00022603"/>
    </source>
</evidence>
<keyword evidence="9" id="KW-1185">Reference proteome</keyword>
<keyword evidence="4" id="KW-0949">S-adenosyl-L-methionine</keyword>
<dbReference type="InterPro" id="IPR007848">
    <property type="entry name" value="Small_mtfrase_dom"/>
</dbReference>
<name>A0A2W7RYU3_9BACT</name>
<dbReference type="EMBL" id="QKZV01000003">
    <property type="protein sequence ID" value="PZX63620.1"/>
    <property type="molecule type" value="Genomic_DNA"/>
</dbReference>
<evidence type="ECO:0000259" key="6">
    <source>
        <dbReference type="Pfam" id="PF05175"/>
    </source>
</evidence>
<proteinExistence type="predicted"/>
<dbReference type="InterPro" id="IPR019874">
    <property type="entry name" value="RF_methyltr_PrmC"/>
</dbReference>
<dbReference type="GO" id="GO:0032259">
    <property type="term" value="P:methylation"/>
    <property type="evidence" value="ECO:0007669"/>
    <property type="project" value="UniProtKB-KW"/>
</dbReference>
<dbReference type="NCBIfam" id="TIGR03534">
    <property type="entry name" value="RF_mod_PrmC"/>
    <property type="match status" value="1"/>
</dbReference>
<dbReference type="InterPro" id="IPR004556">
    <property type="entry name" value="HemK-like"/>
</dbReference>
<evidence type="ECO:0000256" key="3">
    <source>
        <dbReference type="ARBA" id="ARBA00022679"/>
    </source>
</evidence>
<comment type="catalytic activity">
    <reaction evidence="5">
        <text>L-glutaminyl-[peptide chain release factor] + S-adenosyl-L-methionine = N(5)-methyl-L-glutaminyl-[peptide chain release factor] + S-adenosyl-L-homocysteine + H(+)</text>
        <dbReference type="Rhea" id="RHEA:42896"/>
        <dbReference type="Rhea" id="RHEA-COMP:10271"/>
        <dbReference type="Rhea" id="RHEA-COMP:10272"/>
        <dbReference type="ChEBI" id="CHEBI:15378"/>
        <dbReference type="ChEBI" id="CHEBI:30011"/>
        <dbReference type="ChEBI" id="CHEBI:57856"/>
        <dbReference type="ChEBI" id="CHEBI:59789"/>
        <dbReference type="ChEBI" id="CHEBI:61891"/>
        <dbReference type="EC" id="2.1.1.297"/>
    </reaction>
</comment>
<dbReference type="EC" id="2.1.1.297" evidence="1"/>
<feature type="domain" description="Release factor glutamine methyltransferase N-terminal" evidence="7">
    <location>
        <begin position="27"/>
        <end position="81"/>
    </location>
</feature>
<dbReference type="PANTHER" id="PTHR18895">
    <property type="entry name" value="HEMK METHYLTRANSFERASE"/>
    <property type="match status" value="1"/>
</dbReference>
<organism evidence="8 9">
    <name type="scientific">Hydrotalea sandarakina</name>
    <dbReference type="NCBI Taxonomy" id="1004304"/>
    <lineage>
        <taxon>Bacteria</taxon>
        <taxon>Pseudomonadati</taxon>
        <taxon>Bacteroidota</taxon>
        <taxon>Chitinophagia</taxon>
        <taxon>Chitinophagales</taxon>
        <taxon>Chitinophagaceae</taxon>
        <taxon>Hydrotalea</taxon>
    </lineage>
</organism>
<dbReference type="Pfam" id="PF17827">
    <property type="entry name" value="PrmC_N"/>
    <property type="match status" value="1"/>
</dbReference>
<keyword evidence="3 8" id="KW-0808">Transferase</keyword>
<dbReference type="InterPro" id="IPR050320">
    <property type="entry name" value="N5-glutamine_MTase"/>
</dbReference>
<sequence length="290" mass="33175">MVVFCSMTIKTAYQQLVLALFEIYDDREAANIANWVIEAVTGFNKINRIMHPEINLSSSQQNLLENYTAELLQHKPVQYVLKQAWFCELQFYVNESVLIPRPETEELVAWILEDTKGLNGNIIDIGTGSGCIAIALKIQNPALNVTAIDISEKALEVAEQNAEQNRADVQFKKINILNKEEWAALPEFDWIVSNPPYITLHEQNEMPINVVKYEPHQALFVPDNEPLIFYTTIAVFAKKHLKKNGCIFFEVHEHFANATEQACINMGFKTVLRKDMQGKNRMLKAIKCFE</sequence>
<keyword evidence="2 8" id="KW-0489">Methyltransferase</keyword>
<evidence type="ECO:0000256" key="5">
    <source>
        <dbReference type="ARBA" id="ARBA00048391"/>
    </source>
</evidence>
<evidence type="ECO:0000259" key="7">
    <source>
        <dbReference type="Pfam" id="PF17827"/>
    </source>
</evidence>
<dbReference type="Proteomes" id="UP000249720">
    <property type="component" value="Unassembled WGS sequence"/>
</dbReference>
<dbReference type="SUPFAM" id="SSF53335">
    <property type="entry name" value="S-adenosyl-L-methionine-dependent methyltransferases"/>
    <property type="match status" value="1"/>
</dbReference>
<gene>
    <name evidence="8" type="ORF">LX80_01271</name>
</gene>
<dbReference type="NCBIfam" id="TIGR00536">
    <property type="entry name" value="hemK_fam"/>
    <property type="match status" value="1"/>
</dbReference>
<comment type="caution">
    <text evidence="8">The sequence shown here is derived from an EMBL/GenBank/DDBJ whole genome shotgun (WGS) entry which is preliminary data.</text>
</comment>
<dbReference type="AlphaFoldDB" id="A0A2W7RYU3"/>
<dbReference type="InterPro" id="IPR002052">
    <property type="entry name" value="DNA_methylase_N6_adenine_CS"/>
</dbReference>
<protein>
    <recommendedName>
        <fullName evidence="1">peptide chain release factor N(5)-glutamine methyltransferase</fullName>
        <ecNumber evidence="1">2.1.1.297</ecNumber>
    </recommendedName>
</protein>
<evidence type="ECO:0000313" key="9">
    <source>
        <dbReference type="Proteomes" id="UP000249720"/>
    </source>
</evidence>
<reference evidence="8 9" key="1">
    <citation type="submission" date="2018-06" db="EMBL/GenBank/DDBJ databases">
        <title>Genomic Encyclopedia of Archaeal and Bacterial Type Strains, Phase II (KMG-II): from individual species to whole genera.</title>
        <authorList>
            <person name="Goeker M."/>
        </authorList>
    </citation>
    <scope>NUCLEOTIDE SEQUENCE [LARGE SCALE GENOMIC DNA]</scope>
    <source>
        <strain evidence="8 9">DSM 23241</strain>
    </source>
</reference>
<dbReference type="PROSITE" id="PS00092">
    <property type="entry name" value="N6_MTASE"/>
    <property type="match status" value="1"/>
</dbReference>
<feature type="domain" description="Methyltransferase small" evidence="6">
    <location>
        <begin position="115"/>
        <end position="202"/>
    </location>
</feature>
<dbReference type="InterPro" id="IPR040758">
    <property type="entry name" value="PrmC_N"/>
</dbReference>